<evidence type="ECO:0000256" key="1">
    <source>
        <dbReference type="SAM" id="SignalP"/>
    </source>
</evidence>
<dbReference type="SMART" id="SM00848">
    <property type="entry name" value="Inhibitor_I29"/>
    <property type="match status" value="2"/>
</dbReference>
<dbReference type="Gene3D" id="1.10.287.2250">
    <property type="match status" value="2"/>
</dbReference>
<evidence type="ECO:0000313" key="3">
    <source>
        <dbReference type="EMBL" id="CAG9786105.1"/>
    </source>
</evidence>
<keyword evidence="1" id="KW-0732">Signal</keyword>
<dbReference type="Proteomes" id="UP001153714">
    <property type="component" value="Chromosome 15"/>
</dbReference>
<reference evidence="3" key="1">
    <citation type="submission" date="2021-12" db="EMBL/GenBank/DDBJ databases">
        <authorList>
            <person name="King R."/>
        </authorList>
    </citation>
    <scope>NUCLEOTIDE SEQUENCE</scope>
</reference>
<dbReference type="SUPFAM" id="SSF54001">
    <property type="entry name" value="Cysteine proteinases"/>
    <property type="match status" value="2"/>
</dbReference>
<protein>
    <recommendedName>
        <fullName evidence="2">Cathepsin propeptide inhibitor domain-containing protein</fullName>
    </recommendedName>
</protein>
<dbReference type="InterPro" id="IPR013201">
    <property type="entry name" value="Prot_inhib_I29"/>
</dbReference>
<organism evidence="3 4">
    <name type="scientific">Diatraea saccharalis</name>
    <name type="common">sugarcane borer</name>
    <dbReference type="NCBI Taxonomy" id="40085"/>
    <lineage>
        <taxon>Eukaryota</taxon>
        <taxon>Metazoa</taxon>
        <taxon>Ecdysozoa</taxon>
        <taxon>Arthropoda</taxon>
        <taxon>Hexapoda</taxon>
        <taxon>Insecta</taxon>
        <taxon>Pterygota</taxon>
        <taxon>Neoptera</taxon>
        <taxon>Endopterygota</taxon>
        <taxon>Lepidoptera</taxon>
        <taxon>Glossata</taxon>
        <taxon>Ditrysia</taxon>
        <taxon>Pyraloidea</taxon>
        <taxon>Crambidae</taxon>
        <taxon>Crambinae</taxon>
        <taxon>Diatraea</taxon>
    </lineage>
</organism>
<accession>A0A9N9QYS8</accession>
<dbReference type="OrthoDB" id="5855924at2759"/>
<dbReference type="AlphaFoldDB" id="A0A9N9QYS8"/>
<dbReference type="EMBL" id="OU893346">
    <property type="protein sequence ID" value="CAG9786105.1"/>
    <property type="molecule type" value="Genomic_DNA"/>
</dbReference>
<feature type="domain" description="Cathepsin propeptide inhibitor" evidence="2">
    <location>
        <begin position="122"/>
        <end position="178"/>
    </location>
</feature>
<keyword evidence="4" id="KW-1185">Reference proteome</keyword>
<reference evidence="3" key="2">
    <citation type="submission" date="2022-10" db="EMBL/GenBank/DDBJ databases">
        <authorList>
            <consortium name="ENA_rothamsted_submissions"/>
            <consortium name="culmorum"/>
            <person name="King R."/>
        </authorList>
    </citation>
    <scope>NUCLEOTIDE SEQUENCE</scope>
</reference>
<dbReference type="InterPro" id="IPR038765">
    <property type="entry name" value="Papain-like_cys_pep_sf"/>
</dbReference>
<feature type="chain" id="PRO_5040323894" description="Cathepsin propeptide inhibitor domain-containing protein" evidence="1">
    <location>
        <begin position="21"/>
        <end position="262"/>
    </location>
</feature>
<sequence length="262" mass="30720">MKTVTFIAILLVAVVAFVNAGNVHYDLKDAPYLFHKFVRDFEKRYKDTEEVMQRYATFLVTLKKLNEQNVSQPTAEYTINKFSDYNDKELEQTKGLLPVAVVPFVNAKPIVHYDIKDAPYLFHKFVKEYNRTYHDTEEVLRRYAQFIVNLKIINDYNARSTSDTYGINQFSDYFQEEIEHTHGLRPRKEITILFNTTRGRQNLSPKESLTFDILPPGHPHLKQNAPEVNKVYIFVNISPTVRRDSQLGKENFYEYFTSSSSH</sequence>
<gene>
    <name evidence="3" type="ORF">DIATSA_LOCUS4084</name>
</gene>
<name>A0A9N9QYS8_9NEOP</name>
<feature type="signal peptide" evidence="1">
    <location>
        <begin position="1"/>
        <end position="20"/>
    </location>
</feature>
<dbReference type="Pfam" id="PF08246">
    <property type="entry name" value="Inhibitor_I29"/>
    <property type="match status" value="2"/>
</dbReference>
<feature type="domain" description="Cathepsin propeptide inhibitor" evidence="2">
    <location>
        <begin position="34"/>
        <end position="90"/>
    </location>
</feature>
<evidence type="ECO:0000259" key="2">
    <source>
        <dbReference type="SMART" id="SM00848"/>
    </source>
</evidence>
<evidence type="ECO:0000313" key="4">
    <source>
        <dbReference type="Proteomes" id="UP001153714"/>
    </source>
</evidence>
<proteinExistence type="predicted"/>